<gene>
    <name evidence="3" type="ORF">V1264_012064</name>
</gene>
<feature type="compositionally biased region" description="Basic and acidic residues" evidence="1">
    <location>
        <begin position="503"/>
        <end position="512"/>
    </location>
</feature>
<dbReference type="EMBL" id="JBAMIC010000002">
    <property type="protein sequence ID" value="KAK7112636.1"/>
    <property type="molecule type" value="Genomic_DNA"/>
</dbReference>
<feature type="domain" description="Cyclic nucleotide-binding" evidence="2">
    <location>
        <begin position="105"/>
        <end position="210"/>
    </location>
</feature>
<dbReference type="InterPro" id="IPR018488">
    <property type="entry name" value="cNMP-bd_CS"/>
</dbReference>
<keyword evidence="4" id="KW-1185">Reference proteome</keyword>
<proteinExistence type="predicted"/>
<evidence type="ECO:0000313" key="4">
    <source>
        <dbReference type="Proteomes" id="UP001374579"/>
    </source>
</evidence>
<evidence type="ECO:0000256" key="1">
    <source>
        <dbReference type="SAM" id="MobiDB-lite"/>
    </source>
</evidence>
<feature type="region of interest" description="Disordered" evidence="1">
    <location>
        <begin position="396"/>
        <end position="523"/>
    </location>
</feature>
<dbReference type="PANTHER" id="PTHR23011:SF28">
    <property type="entry name" value="CYCLIC NUCLEOTIDE-BINDING DOMAIN CONTAINING PROTEIN"/>
    <property type="match status" value="1"/>
</dbReference>
<dbReference type="InterPro" id="IPR014710">
    <property type="entry name" value="RmlC-like_jellyroll"/>
</dbReference>
<dbReference type="SUPFAM" id="SSF51206">
    <property type="entry name" value="cAMP-binding domain-like"/>
    <property type="match status" value="2"/>
</dbReference>
<dbReference type="SMART" id="SM00100">
    <property type="entry name" value="cNMP"/>
    <property type="match status" value="1"/>
</dbReference>
<feature type="compositionally biased region" description="Basic residues" evidence="1">
    <location>
        <begin position="314"/>
        <end position="329"/>
    </location>
</feature>
<feature type="compositionally biased region" description="Polar residues" evidence="1">
    <location>
        <begin position="298"/>
        <end position="311"/>
    </location>
</feature>
<dbReference type="CDD" id="cd00038">
    <property type="entry name" value="CAP_ED"/>
    <property type="match status" value="1"/>
</dbReference>
<feature type="compositionally biased region" description="Acidic residues" evidence="1">
    <location>
        <begin position="428"/>
        <end position="441"/>
    </location>
</feature>
<feature type="region of interest" description="Disordered" evidence="1">
    <location>
        <begin position="287"/>
        <end position="340"/>
    </location>
</feature>
<feature type="compositionally biased region" description="Basic residues" evidence="1">
    <location>
        <begin position="460"/>
        <end position="469"/>
    </location>
</feature>
<dbReference type="PROSITE" id="PS50042">
    <property type="entry name" value="CNMP_BINDING_3"/>
    <property type="match status" value="2"/>
</dbReference>
<dbReference type="PROSITE" id="PS00889">
    <property type="entry name" value="CNMP_BINDING_2"/>
    <property type="match status" value="1"/>
</dbReference>
<sequence length="664" mass="75546">MGSRAQNRHSFRTYGRLTLICIRLCKISLESLEGARAEFLSVLQVLDDFGTAIDRGGFFFDPDDFKANKQNHLAYEAKRVMQMDPATRTDRDIAYILIILRNIPAFAEYPTRMQRKLCKVGWYESYEPRRAIIREGHPPHSFYFILSGTVLVTRFEPQSGSTRTLVSLEQGLSFGELAVITGSRRQATVSTKTDVELLCISAWDFEDIFMSGGTKTITDPDHNSFLRSVGFLKHWPIQELVDHPQTCMFHYFNRGQVLVRDSNNSDWIYIVKSGSLSVLKKLKHAKAKDATQEEEQDPSTNRSSPEGSRSFGTWRHRVPRHAKRNRKGQKGTSGSPEVFRNQMEADRRLEHSLPGVFNPKERLGMVDYDRVMNEYRSRVVVKPISESQTLRLPKIPVTSRGVSAPEPNTESLEEADNVNGASLPPEIDGNEADESGSEESEEARPISKTAKGVYLAPSSSKRRRKRRVRTHDPIVTGNEPATPESSTVTEASTTVSEQSVTTELDRRNADYQRRHREHVGRKTMADQLDVKGARDFRYNDVDFNPMFVLVQVLERGQYFGVSQMFFPDQPSMCLVSNGAELIVLSKKLFLGKANDACMRHARQTECPFPTDGALQSGLQDCVNWEAYRARVYRRLVTDIRDKQVRRKQYLPNIPGRYCFRSGPL</sequence>
<name>A0AAN9GLS5_9CAEN</name>
<evidence type="ECO:0000313" key="3">
    <source>
        <dbReference type="EMBL" id="KAK7112636.1"/>
    </source>
</evidence>
<dbReference type="Pfam" id="PF00027">
    <property type="entry name" value="cNMP_binding"/>
    <property type="match status" value="1"/>
</dbReference>
<dbReference type="PANTHER" id="PTHR23011">
    <property type="entry name" value="CYCLIC NUCLEOTIDE-BINDING DOMAIN CONTAINING PROTEIN"/>
    <property type="match status" value="1"/>
</dbReference>
<feature type="domain" description="Cyclic nucleotide-binding" evidence="2">
    <location>
        <begin position="232"/>
        <end position="281"/>
    </location>
</feature>
<dbReference type="Proteomes" id="UP001374579">
    <property type="component" value="Unassembled WGS sequence"/>
</dbReference>
<feature type="compositionally biased region" description="Low complexity" evidence="1">
    <location>
        <begin position="482"/>
        <end position="502"/>
    </location>
</feature>
<protein>
    <recommendedName>
        <fullName evidence="2">Cyclic nucleotide-binding domain-containing protein</fullName>
    </recommendedName>
</protein>
<organism evidence="3 4">
    <name type="scientific">Littorina saxatilis</name>
    <dbReference type="NCBI Taxonomy" id="31220"/>
    <lineage>
        <taxon>Eukaryota</taxon>
        <taxon>Metazoa</taxon>
        <taxon>Spiralia</taxon>
        <taxon>Lophotrochozoa</taxon>
        <taxon>Mollusca</taxon>
        <taxon>Gastropoda</taxon>
        <taxon>Caenogastropoda</taxon>
        <taxon>Littorinimorpha</taxon>
        <taxon>Littorinoidea</taxon>
        <taxon>Littorinidae</taxon>
        <taxon>Littorina</taxon>
    </lineage>
</organism>
<reference evidence="3 4" key="1">
    <citation type="submission" date="2024-02" db="EMBL/GenBank/DDBJ databases">
        <title>Chromosome-scale genome assembly of the rough periwinkle Littorina saxatilis.</title>
        <authorList>
            <person name="De Jode A."/>
            <person name="Faria R."/>
            <person name="Formenti G."/>
            <person name="Sims Y."/>
            <person name="Smith T.P."/>
            <person name="Tracey A."/>
            <person name="Wood J.M.D."/>
            <person name="Zagrodzka Z.B."/>
            <person name="Johannesson K."/>
            <person name="Butlin R.K."/>
            <person name="Leder E.H."/>
        </authorList>
    </citation>
    <scope>NUCLEOTIDE SEQUENCE [LARGE SCALE GENOMIC DNA]</scope>
    <source>
        <strain evidence="3">Snail1</strain>
        <tissue evidence="3">Muscle</tissue>
    </source>
</reference>
<accession>A0AAN9GLS5</accession>
<evidence type="ECO:0000259" key="2">
    <source>
        <dbReference type="PROSITE" id="PS50042"/>
    </source>
</evidence>
<dbReference type="AlphaFoldDB" id="A0AAN9GLS5"/>
<dbReference type="InterPro" id="IPR018490">
    <property type="entry name" value="cNMP-bd_dom_sf"/>
</dbReference>
<dbReference type="InterPro" id="IPR000595">
    <property type="entry name" value="cNMP-bd_dom"/>
</dbReference>
<comment type="caution">
    <text evidence="3">The sequence shown here is derived from an EMBL/GenBank/DDBJ whole genome shotgun (WGS) entry which is preliminary data.</text>
</comment>
<dbReference type="Gene3D" id="2.60.120.10">
    <property type="entry name" value="Jelly Rolls"/>
    <property type="match status" value="2"/>
</dbReference>